<name>A0A8S1QVL9_PARPR</name>
<dbReference type="Proteomes" id="UP000688137">
    <property type="component" value="Unassembled WGS sequence"/>
</dbReference>
<dbReference type="PANTHER" id="PTHR19920">
    <property type="entry name" value="WD40 PROTEIN CIAO1"/>
    <property type="match status" value="1"/>
</dbReference>
<evidence type="ECO:0008006" key="5">
    <source>
        <dbReference type="Google" id="ProtNLM"/>
    </source>
</evidence>
<keyword evidence="1" id="KW-0853">WD repeat</keyword>
<evidence type="ECO:0000313" key="4">
    <source>
        <dbReference type="Proteomes" id="UP000688137"/>
    </source>
</evidence>
<dbReference type="EMBL" id="CAJJDM010000277">
    <property type="protein sequence ID" value="CAD8118864.1"/>
    <property type="molecule type" value="Genomic_DNA"/>
</dbReference>
<proteinExistence type="predicted"/>
<evidence type="ECO:0000313" key="3">
    <source>
        <dbReference type="EMBL" id="CAD8118864.1"/>
    </source>
</evidence>
<reference evidence="3" key="1">
    <citation type="submission" date="2021-01" db="EMBL/GenBank/DDBJ databases">
        <authorList>
            <consortium name="Genoscope - CEA"/>
            <person name="William W."/>
        </authorList>
    </citation>
    <scope>NUCLEOTIDE SEQUENCE</scope>
</reference>
<feature type="coiled-coil region" evidence="2">
    <location>
        <begin position="94"/>
        <end position="179"/>
    </location>
</feature>
<organism evidence="3 4">
    <name type="scientific">Paramecium primaurelia</name>
    <dbReference type="NCBI Taxonomy" id="5886"/>
    <lineage>
        <taxon>Eukaryota</taxon>
        <taxon>Sar</taxon>
        <taxon>Alveolata</taxon>
        <taxon>Ciliophora</taxon>
        <taxon>Intramacronucleata</taxon>
        <taxon>Oligohymenophorea</taxon>
        <taxon>Peniculida</taxon>
        <taxon>Parameciidae</taxon>
        <taxon>Paramecium</taxon>
    </lineage>
</organism>
<dbReference type="PANTHER" id="PTHR19920:SF0">
    <property type="entry name" value="CYTOSOLIC IRON-SULFUR PROTEIN ASSEMBLY PROTEIN CIAO1-RELATED"/>
    <property type="match status" value="1"/>
</dbReference>
<dbReference type="GO" id="GO:0097361">
    <property type="term" value="C:cytosolic [4Fe-4S] assembly targeting complex"/>
    <property type="evidence" value="ECO:0007669"/>
    <property type="project" value="TreeGrafter"/>
</dbReference>
<dbReference type="GO" id="GO:0016226">
    <property type="term" value="P:iron-sulfur cluster assembly"/>
    <property type="evidence" value="ECO:0007669"/>
    <property type="project" value="TreeGrafter"/>
</dbReference>
<sequence length="519" mass="61163">MKPLMVCDQKLSDQFSFNRISDKLVKTINYIKQLSNQRFQKQQEQQCSHQQRNQLPQISLSDIQDEQLNNQFVDKITFFMQSSIENQVKFNKECLNQQLEMQSAQQLLDNEKEKIKTKKLEEKIKAKDLQLEQKNKEIQSQQKLINELKNQSIKNIKEKKKLEETIRAKDLQLQSQNLQIQQLKQIQTQQPIIQSSSQLILKPFTYNIIHNNSIRQNDWCYAIAINKDCSIVLAGCNSEIKVFEFKQEVLKKTQLLIEHQDDVNTLIFMNKSNHFISGSDDKSIIIWSMNQSNQWICQQKLNGHNNSIYCLVLNNNTEDLIISGSRDKTIKFWKKQNQWLCQQTITDHTNNVLGLSLNQQQNKVISCGDDKQILIIEQSQQDSKWIVIQKIMVETYGYRICFINDNLFTFQPFGIEQMHVYEMNNNNNQYLKTKDILGKGGYDSFLFPQQHIKSKYLLVNKIGKYVNLIRTNDNCEFKTEQYIEFKSSAIYGCMSDDAQYLITWDNGSYEIQIRKYNEI</sequence>
<dbReference type="Pfam" id="PF00400">
    <property type="entry name" value="WD40"/>
    <property type="match status" value="3"/>
</dbReference>
<dbReference type="SMART" id="SM00320">
    <property type="entry name" value="WD40"/>
    <property type="match status" value="4"/>
</dbReference>
<dbReference type="AlphaFoldDB" id="A0A8S1QVL9"/>
<evidence type="ECO:0000256" key="2">
    <source>
        <dbReference type="SAM" id="Coils"/>
    </source>
</evidence>
<keyword evidence="2" id="KW-0175">Coiled coil</keyword>
<dbReference type="InterPro" id="IPR001680">
    <property type="entry name" value="WD40_rpt"/>
</dbReference>
<accession>A0A8S1QVL9</accession>
<feature type="repeat" description="WD" evidence="1">
    <location>
        <begin position="301"/>
        <end position="334"/>
    </location>
</feature>
<gene>
    <name evidence="3" type="ORF">PPRIM_AZ9-3.1.T2680002</name>
</gene>
<keyword evidence="4" id="KW-1185">Reference proteome</keyword>
<evidence type="ECO:0000256" key="1">
    <source>
        <dbReference type="PROSITE-ProRule" id="PRU00221"/>
    </source>
</evidence>
<dbReference type="PROSITE" id="PS50294">
    <property type="entry name" value="WD_REPEATS_REGION"/>
    <property type="match status" value="2"/>
</dbReference>
<protein>
    <recommendedName>
        <fullName evidence="5">WD40-repeat-containing domain</fullName>
    </recommendedName>
</protein>
<dbReference type="FunFam" id="2.130.10.10:FF:001434">
    <property type="entry name" value="Uncharacterized protein"/>
    <property type="match status" value="1"/>
</dbReference>
<comment type="caution">
    <text evidence="3">The sequence shown here is derived from an EMBL/GenBank/DDBJ whole genome shotgun (WGS) entry which is preliminary data.</text>
</comment>
<feature type="repeat" description="WD" evidence="1">
    <location>
        <begin position="256"/>
        <end position="290"/>
    </location>
</feature>
<dbReference type="PROSITE" id="PS50082">
    <property type="entry name" value="WD_REPEATS_2"/>
    <property type="match status" value="2"/>
</dbReference>